<evidence type="ECO:0000313" key="6">
    <source>
        <dbReference type="Proteomes" id="UP000014071"/>
    </source>
</evidence>
<dbReference type="SUPFAM" id="SSF54843">
    <property type="entry name" value="Ribosomal protein L22"/>
    <property type="match status" value="1"/>
</dbReference>
<keyword evidence="6" id="KW-1185">Reference proteome</keyword>
<keyword evidence="2 4" id="KW-0689">Ribosomal protein</keyword>
<dbReference type="EMBL" id="DF238785">
    <property type="protein sequence ID" value="GAC94745.1"/>
    <property type="molecule type" value="Genomic_DNA"/>
</dbReference>
<organism evidence="5 6">
    <name type="scientific">Pseudozyma hubeiensis (strain SY62)</name>
    <name type="common">Yeast</name>
    <dbReference type="NCBI Taxonomy" id="1305764"/>
    <lineage>
        <taxon>Eukaryota</taxon>
        <taxon>Fungi</taxon>
        <taxon>Dikarya</taxon>
        <taxon>Basidiomycota</taxon>
        <taxon>Ustilaginomycotina</taxon>
        <taxon>Ustilaginomycetes</taxon>
        <taxon>Ustilaginales</taxon>
        <taxon>Ustilaginaceae</taxon>
        <taxon>Pseudozyma</taxon>
    </lineage>
</organism>
<sequence>MAFSRLSTFVVIIRVSCHHHHRRIAHHVRIKYRRSCGETPLAHVSIDSNRQAFYLDSCFSCSFAAIVSYSTSHVSYRIHILAATDFPPIFLCYNSISSSAPRTSFLSDISGRLAKVALGSNYTKTRERGGILPEDQTKLEYERRRDSAMASVSPDGMPLFDDVESLPLSQQVERRQQRLSAKTEARQLRKRFNAKDPSTGAALEHKYSTAAFKISPRKLQLLANQISGQPIDYAILQMQFSPKRAAKRVLSTLALARDHAAAKGMEVPRLVVSEAWVGKGLYLTRTDIKGRARMGRKHHPQARLSVVLRYGKTYAEKETERVELARKRVRAIGTGGVVRTEGKIVNGFQRPGWGW</sequence>
<dbReference type="AlphaFoldDB" id="R9P9I2"/>
<dbReference type="OrthoDB" id="416470at2759"/>
<keyword evidence="3 4" id="KW-0687">Ribonucleoprotein</keyword>
<dbReference type="PANTHER" id="PTHR13501">
    <property type="entry name" value="CHLOROPLAST 50S RIBOSOMAL PROTEIN L22-RELATED"/>
    <property type="match status" value="1"/>
</dbReference>
<dbReference type="InterPro" id="IPR047867">
    <property type="entry name" value="Ribosomal_uL22_bac/org-type"/>
</dbReference>
<evidence type="ECO:0000256" key="2">
    <source>
        <dbReference type="ARBA" id="ARBA00022980"/>
    </source>
</evidence>
<dbReference type="STRING" id="1305764.R9P9I2"/>
<name>R9P9I2_PSEHS</name>
<dbReference type="HOGENOM" id="CLU_062683_0_0_1"/>
<dbReference type="Proteomes" id="UP000014071">
    <property type="component" value="Unassembled WGS sequence"/>
</dbReference>
<proteinExistence type="inferred from homology"/>
<dbReference type="GO" id="GO:0006412">
    <property type="term" value="P:translation"/>
    <property type="evidence" value="ECO:0007669"/>
    <property type="project" value="InterPro"/>
</dbReference>
<dbReference type="Pfam" id="PF00237">
    <property type="entry name" value="Ribosomal_L22"/>
    <property type="match status" value="1"/>
</dbReference>
<dbReference type="FunFam" id="3.90.470.10:FF:000021">
    <property type="entry name" value="Related to 50S ribosomal protein L22"/>
    <property type="match status" value="1"/>
</dbReference>
<dbReference type="GO" id="GO:0003735">
    <property type="term" value="F:structural constituent of ribosome"/>
    <property type="evidence" value="ECO:0007669"/>
    <property type="project" value="InterPro"/>
</dbReference>
<dbReference type="eggNOG" id="KOG1711">
    <property type="taxonomic scope" value="Eukaryota"/>
</dbReference>
<dbReference type="GO" id="GO:0005762">
    <property type="term" value="C:mitochondrial large ribosomal subunit"/>
    <property type="evidence" value="ECO:0007669"/>
    <property type="project" value="TreeGrafter"/>
</dbReference>
<evidence type="ECO:0000256" key="4">
    <source>
        <dbReference type="RuleBase" id="RU004005"/>
    </source>
</evidence>
<dbReference type="RefSeq" id="XP_012188332.1">
    <property type="nucleotide sequence ID" value="XM_012332942.1"/>
</dbReference>
<dbReference type="GeneID" id="24107611"/>
<dbReference type="PANTHER" id="PTHR13501:SF8">
    <property type="entry name" value="LARGE RIBOSOMAL SUBUNIT PROTEIN UL22M"/>
    <property type="match status" value="1"/>
</dbReference>
<reference evidence="6" key="1">
    <citation type="journal article" date="2013" name="Genome Announc.">
        <title>Draft genome sequence of the basidiomycetous yeast-like fungus Pseudozyma hubeiensis SY62, which produces an abundant amount of the biosurfactant mannosylerythritol lipids.</title>
        <authorList>
            <person name="Konishi M."/>
            <person name="Hatada Y."/>
            <person name="Horiuchi J."/>
        </authorList>
    </citation>
    <scope>NUCLEOTIDE SEQUENCE [LARGE SCALE GENOMIC DNA]</scope>
    <source>
        <strain evidence="6">SY62</strain>
    </source>
</reference>
<gene>
    <name evidence="5" type="ORF">PHSY_002318</name>
</gene>
<accession>R9P9I2</accession>
<dbReference type="InterPro" id="IPR036394">
    <property type="entry name" value="Ribosomal_uL22_sf"/>
</dbReference>
<evidence type="ECO:0000256" key="3">
    <source>
        <dbReference type="ARBA" id="ARBA00023274"/>
    </source>
</evidence>
<evidence type="ECO:0000256" key="1">
    <source>
        <dbReference type="ARBA" id="ARBA00009451"/>
    </source>
</evidence>
<dbReference type="InterPro" id="IPR001063">
    <property type="entry name" value="Ribosomal_uL22"/>
</dbReference>
<dbReference type="Gene3D" id="3.90.470.10">
    <property type="entry name" value="Ribosomal protein L22/L17"/>
    <property type="match status" value="1"/>
</dbReference>
<protein>
    <submittedName>
        <fullName evidence="5">Likely mitochondrial ribosomal protein</fullName>
    </submittedName>
</protein>
<evidence type="ECO:0000313" key="5">
    <source>
        <dbReference type="EMBL" id="GAC94745.1"/>
    </source>
</evidence>
<comment type="similarity">
    <text evidence="1 4">Belongs to the universal ribosomal protein uL22 family.</text>
</comment>